<dbReference type="Ensembl" id="ENSGAGT00000008047.1">
    <property type="protein sequence ID" value="ENSGAGP00000006944.1"/>
    <property type="gene ID" value="ENSGAGG00000005597.1"/>
</dbReference>
<keyword evidence="3" id="KW-1185">Reference proteome</keyword>
<dbReference type="Pfam" id="PF01352">
    <property type="entry name" value="KRAB"/>
    <property type="match status" value="1"/>
</dbReference>
<reference evidence="2" key="2">
    <citation type="submission" date="2025-08" db="UniProtKB">
        <authorList>
            <consortium name="Ensembl"/>
        </authorList>
    </citation>
    <scope>IDENTIFICATION</scope>
</reference>
<sequence length="85" mass="10004">QPAAAALRLPSSEGNTGQLTFEEVAVWFSREEWEMLADWQKELYRAVMLENYENLFLLGNKPGHRFMFRRVQNPFDKHLKYPGMA</sequence>
<evidence type="ECO:0000259" key="1">
    <source>
        <dbReference type="PROSITE" id="PS50805"/>
    </source>
</evidence>
<dbReference type="AlphaFoldDB" id="A0A452GXR3"/>
<dbReference type="InterPro" id="IPR036051">
    <property type="entry name" value="KRAB_dom_sf"/>
</dbReference>
<dbReference type="InterPro" id="IPR050169">
    <property type="entry name" value="Krueppel_C2H2_ZnF"/>
</dbReference>
<proteinExistence type="predicted"/>
<protein>
    <recommendedName>
        <fullName evidence="1">KRAB domain-containing protein</fullName>
    </recommendedName>
</protein>
<reference evidence="3" key="1">
    <citation type="journal article" date="2017" name="PLoS ONE">
        <title>The Agassiz's desert tortoise genome provides a resource for the conservation of a threatened species.</title>
        <authorList>
            <person name="Tollis M."/>
            <person name="DeNardo D.F."/>
            <person name="Cornelius J.A."/>
            <person name="Dolby G.A."/>
            <person name="Edwards T."/>
            <person name="Henen B.T."/>
            <person name="Karl A.E."/>
            <person name="Murphy R.W."/>
            <person name="Kusumi K."/>
        </authorList>
    </citation>
    <scope>NUCLEOTIDE SEQUENCE [LARGE SCALE GENOMIC DNA]</scope>
</reference>
<dbReference type="InterPro" id="IPR001909">
    <property type="entry name" value="KRAB"/>
</dbReference>
<dbReference type="PANTHER" id="PTHR23232:SF142">
    <property type="entry name" value="GASTRULA ZINC FINGER PROTEIN XLCGF57.1-LIKE-RELATED"/>
    <property type="match status" value="1"/>
</dbReference>
<reference evidence="2" key="3">
    <citation type="submission" date="2025-09" db="UniProtKB">
        <authorList>
            <consortium name="Ensembl"/>
        </authorList>
    </citation>
    <scope>IDENTIFICATION</scope>
</reference>
<dbReference type="SMART" id="SM00349">
    <property type="entry name" value="KRAB"/>
    <property type="match status" value="1"/>
</dbReference>
<evidence type="ECO:0000313" key="3">
    <source>
        <dbReference type="Proteomes" id="UP000291020"/>
    </source>
</evidence>
<dbReference type="GO" id="GO:0006355">
    <property type="term" value="P:regulation of DNA-templated transcription"/>
    <property type="evidence" value="ECO:0007669"/>
    <property type="project" value="InterPro"/>
</dbReference>
<dbReference type="PANTHER" id="PTHR23232">
    <property type="entry name" value="KRAB DOMAIN C2H2 ZINC FINGER"/>
    <property type="match status" value="1"/>
</dbReference>
<accession>A0A452GXR3</accession>
<dbReference type="Gene3D" id="6.10.140.140">
    <property type="match status" value="1"/>
</dbReference>
<evidence type="ECO:0000313" key="2">
    <source>
        <dbReference type="Ensembl" id="ENSGAGP00000006944.1"/>
    </source>
</evidence>
<name>A0A452GXR3_9SAUR</name>
<dbReference type="SUPFAM" id="SSF109640">
    <property type="entry name" value="KRAB domain (Kruppel-associated box)"/>
    <property type="match status" value="1"/>
</dbReference>
<organism evidence="2 3">
    <name type="scientific">Gopherus agassizii</name>
    <name type="common">Agassiz's desert tortoise</name>
    <dbReference type="NCBI Taxonomy" id="38772"/>
    <lineage>
        <taxon>Eukaryota</taxon>
        <taxon>Metazoa</taxon>
        <taxon>Chordata</taxon>
        <taxon>Craniata</taxon>
        <taxon>Vertebrata</taxon>
        <taxon>Euteleostomi</taxon>
        <taxon>Archelosauria</taxon>
        <taxon>Testudinata</taxon>
        <taxon>Testudines</taxon>
        <taxon>Cryptodira</taxon>
        <taxon>Durocryptodira</taxon>
        <taxon>Testudinoidea</taxon>
        <taxon>Testudinidae</taxon>
        <taxon>Gopherus</taxon>
    </lineage>
</organism>
<dbReference type="STRING" id="38772.ENSGAGP00000006944"/>
<dbReference type="CDD" id="cd07765">
    <property type="entry name" value="KRAB_A-box"/>
    <property type="match status" value="1"/>
</dbReference>
<feature type="domain" description="KRAB" evidence="1">
    <location>
        <begin position="19"/>
        <end position="85"/>
    </location>
</feature>
<dbReference type="PROSITE" id="PS50805">
    <property type="entry name" value="KRAB"/>
    <property type="match status" value="1"/>
</dbReference>
<dbReference type="Proteomes" id="UP000291020">
    <property type="component" value="Unassembled WGS sequence"/>
</dbReference>